<protein>
    <submittedName>
        <fullName evidence="1">Uncharacterized protein</fullName>
    </submittedName>
</protein>
<evidence type="ECO:0000313" key="1">
    <source>
        <dbReference type="EMBL" id="KUM50097.1"/>
    </source>
</evidence>
<geneLocation type="mitochondrion" evidence="1"/>
<dbReference type="EMBL" id="LKAM01000002">
    <property type="protein sequence ID" value="KUM50097.1"/>
    <property type="molecule type" value="Genomic_DNA"/>
</dbReference>
<dbReference type="AlphaFoldDB" id="A0A101M3A3"/>
<gene>
    <name evidence="1" type="ORF">ABT39_MTgene3325</name>
</gene>
<proteinExistence type="predicted"/>
<sequence>MLPFRRMMHTLPWKTLRKNQSLVLQKRNRDLNKLFQDQETPRLKEKLIILTEIAWICLPPLAPSIDKVLPLPSSILCNLALNNFGSLGIGIG</sequence>
<organism evidence="1">
    <name type="scientific">Picea glauca</name>
    <name type="common">White spruce</name>
    <name type="synonym">Pinus glauca</name>
    <dbReference type="NCBI Taxonomy" id="3330"/>
    <lineage>
        <taxon>Eukaryota</taxon>
        <taxon>Viridiplantae</taxon>
        <taxon>Streptophyta</taxon>
        <taxon>Embryophyta</taxon>
        <taxon>Tracheophyta</taxon>
        <taxon>Spermatophyta</taxon>
        <taxon>Pinopsida</taxon>
        <taxon>Pinidae</taxon>
        <taxon>Conifers I</taxon>
        <taxon>Pinales</taxon>
        <taxon>Pinaceae</taxon>
        <taxon>Picea</taxon>
    </lineage>
</organism>
<reference evidence="1" key="1">
    <citation type="journal article" date="2015" name="Genome Biol. Evol.">
        <title>Organellar Genomes of White Spruce (Picea glauca): Assembly and Annotation.</title>
        <authorList>
            <person name="Jackman S.D."/>
            <person name="Warren R.L."/>
            <person name="Gibb E.A."/>
            <person name="Vandervalk B.P."/>
            <person name="Mohamadi H."/>
            <person name="Chu J."/>
            <person name="Raymond A."/>
            <person name="Pleasance S."/>
            <person name="Coope R."/>
            <person name="Wildung M.R."/>
            <person name="Ritland C.E."/>
            <person name="Bousquet J."/>
            <person name="Jones S.J."/>
            <person name="Bohlmann J."/>
            <person name="Birol I."/>
        </authorList>
    </citation>
    <scope>NUCLEOTIDE SEQUENCE [LARGE SCALE GENOMIC DNA]</scope>
    <source>
        <tissue evidence="1">Flushing bud</tissue>
    </source>
</reference>
<keyword evidence="1" id="KW-0496">Mitochondrion</keyword>
<accession>A0A101M3A3</accession>
<comment type="caution">
    <text evidence="1">The sequence shown here is derived from an EMBL/GenBank/DDBJ whole genome shotgun (WGS) entry which is preliminary data.</text>
</comment>
<name>A0A101M3A3_PICGL</name>